<comment type="caution">
    <text evidence="3">The sequence shown here is derived from an EMBL/GenBank/DDBJ whole genome shotgun (WGS) entry which is preliminary data.</text>
</comment>
<evidence type="ECO:0000313" key="3">
    <source>
        <dbReference type="EMBL" id="NML42311.1"/>
    </source>
</evidence>
<evidence type="ECO:0000256" key="1">
    <source>
        <dbReference type="ARBA" id="ARBA00006987"/>
    </source>
</evidence>
<proteinExistence type="inferred from homology"/>
<evidence type="ECO:0000313" key="4">
    <source>
        <dbReference type="Proteomes" id="UP000541185"/>
    </source>
</evidence>
<gene>
    <name evidence="3" type="ORF">HHL11_01025</name>
</gene>
<keyword evidence="2" id="KW-0732">Signal</keyword>
<dbReference type="PIRSF" id="PIRSF017082">
    <property type="entry name" value="YflP"/>
    <property type="match status" value="1"/>
</dbReference>
<dbReference type="SUPFAM" id="SSF53850">
    <property type="entry name" value="Periplasmic binding protein-like II"/>
    <property type="match status" value="1"/>
</dbReference>
<sequence length="332" mass="34295">MHIQGDPVSLNRRQFAALAAIAACAFAGAALAQSWPDKTIRFVVPYTPGGGTDAVTRQLADAITRDTKWAFLVDNKPGAAGNIGMDQVAKAAPDGYTLGMGQTANMAINPAALSHMPFDASKDFVPVALVAAVPTVLVVRADSPWKSLADLVKAGKAKDGGLNQALAGTGTVGHLSGVMLASKAGFKTVDVPYKGAAPAVTDLLAGQTDFMFATPQAIMGMLQGNKLRALAVTSAKRVNALPNVPTVAEQGYPGFVAVDWKVVIAPAGTPADVVTRLNAAVAKAMTQPAVVARLADEASTAMHGNPQEAAKFVHAEQAKWATLIKQANIHLD</sequence>
<dbReference type="InterPro" id="IPR005064">
    <property type="entry name" value="BUG"/>
</dbReference>
<feature type="signal peptide" evidence="2">
    <location>
        <begin position="1"/>
        <end position="32"/>
    </location>
</feature>
<dbReference type="PANTHER" id="PTHR42928:SF5">
    <property type="entry name" value="BLR1237 PROTEIN"/>
    <property type="match status" value="1"/>
</dbReference>
<evidence type="ECO:0000256" key="2">
    <source>
        <dbReference type="SAM" id="SignalP"/>
    </source>
</evidence>
<comment type="similarity">
    <text evidence="1">Belongs to the UPF0065 (bug) family.</text>
</comment>
<dbReference type="Pfam" id="PF03401">
    <property type="entry name" value="TctC"/>
    <property type="match status" value="1"/>
</dbReference>
<dbReference type="AlphaFoldDB" id="A0A848GY24"/>
<protein>
    <submittedName>
        <fullName evidence="3">Tripartite tricarboxylate transporter substrate binding protein</fullName>
    </submittedName>
</protein>
<dbReference type="CDD" id="cd07012">
    <property type="entry name" value="PBP2_Bug_TTT"/>
    <property type="match status" value="1"/>
</dbReference>
<feature type="chain" id="PRO_5032674011" evidence="2">
    <location>
        <begin position="33"/>
        <end position="332"/>
    </location>
</feature>
<reference evidence="3 4" key="1">
    <citation type="submission" date="2020-04" db="EMBL/GenBank/DDBJ databases">
        <title>Ramlibacter sp. G-1-2-2 isolated from soil.</title>
        <authorList>
            <person name="Dahal R.H."/>
        </authorList>
    </citation>
    <scope>NUCLEOTIDE SEQUENCE [LARGE SCALE GENOMIC DNA]</scope>
    <source>
        <strain evidence="3 4">G-1-2-2</strain>
    </source>
</reference>
<dbReference type="InterPro" id="IPR042100">
    <property type="entry name" value="Bug_dom1"/>
</dbReference>
<accession>A0A848GY24</accession>
<keyword evidence="4" id="KW-1185">Reference proteome</keyword>
<dbReference type="EMBL" id="JABBFX010000001">
    <property type="protein sequence ID" value="NML42311.1"/>
    <property type="molecule type" value="Genomic_DNA"/>
</dbReference>
<dbReference type="PANTHER" id="PTHR42928">
    <property type="entry name" value="TRICARBOXYLATE-BINDING PROTEIN"/>
    <property type="match status" value="1"/>
</dbReference>
<dbReference type="Gene3D" id="3.40.190.10">
    <property type="entry name" value="Periplasmic binding protein-like II"/>
    <property type="match status" value="1"/>
</dbReference>
<dbReference type="Proteomes" id="UP000541185">
    <property type="component" value="Unassembled WGS sequence"/>
</dbReference>
<dbReference type="Gene3D" id="3.40.190.150">
    <property type="entry name" value="Bordetella uptake gene, domain 1"/>
    <property type="match status" value="1"/>
</dbReference>
<organism evidence="3 4">
    <name type="scientific">Ramlibacter agri</name>
    <dbReference type="NCBI Taxonomy" id="2728837"/>
    <lineage>
        <taxon>Bacteria</taxon>
        <taxon>Pseudomonadati</taxon>
        <taxon>Pseudomonadota</taxon>
        <taxon>Betaproteobacteria</taxon>
        <taxon>Burkholderiales</taxon>
        <taxon>Comamonadaceae</taxon>
        <taxon>Ramlibacter</taxon>
    </lineage>
</organism>
<name>A0A848GY24_9BURK</name>